<proteinExistence type="predicted"/>
<name>A0ABU7DRH5_9TELE</name>
<keyword evidence="2" id="KW-1185">Reference proteome</keyword>
<dbReference type="Proteomes" id="UP001352852">
    <property type="component" value="Unassembled WGS sequence"/>
</dbReference>
<gene>
    <name evidence="1" type="ORF">CHARACLAT_015769</name>
</gene>
<accession>A0ABU7DRH5</accession>
<evidence type="ECO:0008006" key="3">
    <source>
        <dbReference type="Google" id="ProtNLM"/>
    </source>
</evidence>
<organism evidence="1 2">
    <name type="scientific">Characodon lateralis</name>
    <dbReference type="NCBI Taxonomy" id="208331"/>
    <lineage>
        <taxon>Eukaryota</taxon>
        <taxon>Metazoa</taxon>
        <taxon>Chordata</taxon>
        <taxon>Craniata</taxon>
        <taxon>Vertebrata</taxon>
        <taxon>Euteleostomi</taxon>
        <taxon>Actinopterygii</taxon>
        <taxon>Neopterygii</taxon>
        <taxon>Teleostei</taxon>
        <taxon>Neoteleostei</taxon>
        <taxon>Acanthomorphata</taxon>
        <taxon>Ovalentaria</taxon>
        <taxon>Atherinomorphae</taxon>
        <taxon>Cyprinodontiformes</taxon>
        <taxon>Goodeidae</taxon>
        <taxon>Characodon</taxon>
    </lineage>
</organism>
<reference evidence="1 2" key="1">
    <citation type="submission" date="2021-06" db="EMBL/GenBank/DDBJ databases">
        <authorList>
            <person name="Palmer J.M."/>
        </authorList>
    </citation>
    <scope>NUCLEOTIDE SEQUENCE [LARGE SCALE GENOMIC DNA]</scope>
    <source>
        <strain evidence="1 2">CL_MEX2019</strain>
        <tissue evidence="1">Muscle</tissue>
    </source>
</reference>
<sequence>MTPFFFCRLCQLRQSSVGTGSHSGHEWLPDRYEAAEGAAEALQERQQTLLILALGLSAPPVSTARNNPSPCLLVHRLPSMSSWRPKKNKQKKL</sequence>
<dbReference type="EMBL" id="JAHUTJ010034030">
    <property type="protein sequence ID" value="MED6277667.1"/>
    <property type="molecule type" value="Genomic_DNA"/>
</dbReference>
<comment type="caution">
    <text evidence="1">The sequence shown here is derived from an EMBL/GenBank/DDBJ whole genome shotgun (WGS) entry which is preliminary data.</text>
</comment>
<evidence type="ECO:0000313" key="2">
    <source>
        <dbReference type="Proteomes" id="UP001352852"/>
    </source>
</evidence>
<evidence type="ECO:0000313" key="1">
    <source>
        <dbReference type="EMBL" id="MED6277667.1"/>
    </source>
</evidence>
<protein>
    <recommendedName>
        <fullName evidence="3">Secreted protein</fullName>
    </recommendedName>
</protein>